<dbReference type="InterPro" id="IPR051311">
    <property type="entry name" value="DedA_domain"/>
</dbReference>
<dbReference type="PANTHER" id="PTHR42709">
    <property type="entry name" value="ALKALINE PHOSPHATASE LIKE PROTEIN"/>
    <property type="match status" value="1"/>
</dbReference>
<evidence type="ECO:0000256" key="3">
    <source>
        <dbReference type="ARBA" id="ARBA00022692"/>
    </source>
</evidence>
<feature type="transmembrane region" description="Helical" evidence="6">
    <location>
        <begin position="12"/>
        <end position="36"/>
    </location>
</feature>
<accession>A0ABV7VSI2</accession>
<evidence type="ECO:0000256" key="1">
    <source>
        <dbReference type="ARBA" id="ARBA00004651"/>
    </source>
</evidence>
<keyword evidence="4 6" id="KW-1133">Transmembrane helix</keyword>
<evidence type="ECO:0000313" key="8">
    <source>
        <dbReference type="EMBL" id="MFC3680149.1"/>
    </source>
</evidence>
<feature type="domain" description="VTT" evidence="7">
    <location>
        <begin position="33"/>
        <end position="143"/>
    </location>
</feature>
<evidence type="ECO:0000256" key="2">
    <source>
        <dbReference type="ARBA" id="ARBA00022475"/>
    </source>
</evidence>
<dbReference type="Proteomes" id="UP001595722">
    <property type="component" value="Unassembled WGS sequence"/>
</dbReference>
<organism evidence="8 9">
    <name type="scientific">Bacterioplanoides pacificum</name>
    <dbReference type="NCBI Taxonomy" id="1171596"/>
    <lineage>
        <taxon>Bacteria</taxon>
        <taxon>Pseudomonadati</taxon>
        <taxon>Pseudomonadota</taxon>
        <taxon>Gammaproteobacteria</taxon>
        <taxon>Oceanospirillales</taxon>
        <taxon>Oceanospirillaceae</taxon>
        <taxon>Bacterioplanoides</taxon>
    </lineage>
</organism>
<gene>
    <name evidence="8" type="ORF">ACFOMG_08510</name>
</gene>
<comment type="caution">
    <text evidence="8">The sequence shown here is derived from an EMBL/GenBank/DDBJ whole genome shotgun (WGS) entry which is preliminary data.</text>
</comment>
<name>A0ABV7VSI2_9GAMM</name>
<keyword evidence="3 6" id="KW-0812">Transmembrane</keyword>
<feature type="transmembrane region" description="Helical" evidence="6">
    <location>
        <begin position="160"/>
        <end position="175"/>
    </location>
</feature>
<protein>
    <submittedName>
        <fullName evidence="8">DedA family protein</fullName>
    </submittedName>
</protein>
<dbReference type="RefSeq" id="WP_376866005.1">
    <property type="nucleotide sequence ID" value="NZ_JBHRYB010000005.1"/>
</dbReference>
<proteinExistence type="predicted"/>
<evidence type="ECO:0000313" key="9">
    <source>
        <dbReference type="Proteomes" id="UP001595722"/>
    </source>
</evidence>
<dbReference type="EMBL" id="JBHRYB010000005">
    <property type="protein sequence ID" value="MFC3680149.1"/>
    <property type="molecule type" value="Genomic_DNA"/>
</dbReference>
<sequence length="195" mass="21810">MLESLLSYSDHPAWLVLIVIISTFMLEDLAIIGAALLAASGKMAPEMAFVATCAGMFIGDSALYLFGRAAHISPWLAKRFEHDLIQRQVRPLQQAPWHQLALIRCMPGLRTFGYIACGLAKVPGWTFTVANVVSIWLWAAAIFGVAYVFGKQYADSMAEWLWWLLPLALIIFVLGQRRLRQNIEQEELQDSGQVS</sequence>
<comment type="subcellular location">
    <subcellularLocation>
        <location evidence="1">Cell membrane</location>
        <topology evidence="1">Multi-pass membrane protein</topology>
    </subcellularLocation>
</comment>
<dbReference type="Pfam" id="PF09335">
    <property type="entry name" value="VTT_dom"/>
    <property type="match status" value="1"/>
</dbReference>
<evidence type="ECO:0000256" key="4">
    <source>
        <dbReference type="ARBA" id="ARBA00022989"/>
    </source>
</evidence>
<keyword evidence="5 6" id="KW-0472">Membrane</keyword>
<dbReference type="PANTHER" id="PTHR42709:SF6">
    <property type="entry name" value="UNDECAPRENYL PHOSPHATE TRANSPORTER A"/>
    <property type="match status" value="1"/>
</dbReference>
<evidence type="ECO:0000256" key="6">
    <source>
        <dbReference type="SAM" id="Phobius"/>
    </source>
</evidence>
<feature type="transmembrane region" description="Helical" evidence="6">
    <location>
        <begin position="127"/>
        <end position="148"/>
    </location>
</feature>
<keyword evidence="2" id="KW-1003">Cell membrane</keyword>
<evidence type="ECO:0000259" key="7">
    <source>
        <dbReference type="Pfam" id="PF09335"/>
    </source>
</evidence>
<keyword evidence="9" id="KW-1185">Reference proteome</keyword>
<dbReference type="InterPro" id="IPR032816">
    <property type="entry name" value="VTT_dom"/>
</dbReference>
<evidence type="ECO:0000256" key="5">
    <source>
        <dbReference type="ARBA" id="ARBA00023136"/>
    </source>
</evidence>
<reference evidence="9" key="1">
    <citation type="journal article" date="2019" name="Int. J. Syst. Evol. Microbiol.">
        <title>The Global Catalogue of Microorganisms (GCM) 10K type strain sequencing project: providing services to taxonomists for standard genome sequencing and annotation.</title>
        <authorList>
            <consortium name="The Broad Institute Genomics Platform"/>
            <consortium name="The Broad Institute Genome Sequencing Center for Infectious Disease"/>
            <person name="Wu L."/>
            <person name="Ma J."/>
        </authorList>
    </citation>
    <scope>NUCLEOTIDE SEQUENCE [LARGE SCALE GENOMIC DNA]</scope>
    <source>
        <strain evidence="9">KCTC 42424</strain>
    </source>
</reference>